<name>A0ABT3J1T1_9RHOB</name>
<reference evidence="1 2" key="1">
    <citation type="submission" date="2022-10" db="EMBL/GenBank/DDBJ databases">
        <title>Defluviimonas sp. CAU 1641 isolated from mud.</title>
        <authorList>
            <person name="Kim W."/>
        </authorList>
    </citation>
    <scope>NUCLEOTIDE SEQUENCE [LARGE SCALE GENOMIC DNA]</scope>
    <source>
        <strain evidence="1 2">CAU 1641</strain>
    </source>
</reference>
<evidence type="ECO:0000313" key="1">
    <source>
        <dbReference type="EMBL" id="MCW3781646.1"/>
    </source>
</evidence>
<organism evidence="1 2">
    <name type="scientific">Defluviimonas salinarum</name>
    <dbReference type="NCBI Taxonomy" id="2992147"/>
    <lineage>
        <taxon>Bacteria</taxon>
        <taxon>Pseudomonadati</taxon>
        <taxon>Pseudomonadota</taxon>
        <taxon>Alphaproteobacteria</taxon>
        <taxon>Rhodobacterales</taxon>
        <taxon>Paracoccaceae</taxon>
        <taxon>Albidovulum</taxon>
    </lineage>
</organism>
<accession>A0ABT3J1T1</accession>
<dbReference type="Proteomes" id="UP001207582">
    <property type="component" value="Unassembled WGS sequence"/>
</dbReference>
<gene>
    <name evidence="1" type="ORF">OM960_08580</name>
</gene>
<proteinExistence type="predicted"/>
<keyword evidence="2" id="KW-1185">Reference proteome</keyword>
<evidence type="ECO:0000313" key="2">
    <source>
        <dbReference type="Proteomes" id="UP001207582"/>
    </source>
</evidence>
<dbReference type="RefSeq" id="WP_264771682.1">
    <property type="nucleotide sequence ID" value="NZ_JAPDOG010000006.1"/>
</dbReference>
<sequence length="87" mass="9034">MTLRLDPPRRLGGIVVAALCETGAHGWRLPGALGAAGDKRPVAIVIGTWDEIVAVDPQGQPLALADLEAAFPALRDRLEAAMPQDGG</sequence>
<protein>
    <recommendedName>
        <fullName evidence="3">Hydrogenase maturation protease</fullName>
    </recommendedName>
</protein>
<evidence type="ECO:0008006" key="3">
    <source>
        <dbReference type="Google" id="ProtNLM"/>
    </source>
</evidence>
<dbReference type="EMBL" id="JAPDOG010000006">
    <property type="protein sequence ID" value="MCW3781646.1"/>
    <property type="molecule type" value="Genomic_DNA"/>
</dbReference>
<comment type="caution">
    <text evidence="1">The sequence shown here is derived from an EMBL/GenBank/DDBJ whole genome shotgun (WGS) entry which is preliminary data.</text>
</comment>